<dbReference type="InterPro" id="IPR012340">
    <property type="entry name" value="NA-bd_OB-fold"/>
</dbReference>
<dbReference type="AlphaFoldDB" id="W5TGY5"/>
<organism evidence="4 5">
    <name type="scientific">Nocardia nova SH22a</name>
    <dbReference type="NCBI Taxonomy" id="1415166"/>
    <lineage>
        <taxon>Bacteria</taxon>
        <taxon>Bacillati</taxon>
        <taxon>Actinomycetota</taxon>
        <taxon>Actinomycetes</taxon>
        <taxon>Mycobacteriales</taxon>
        <taxon>Nocardiaceae</taxon>
        <taxon>Nocardia</taxon>
    </lineage>
</organism>
<dbReference type="EMBL" id="CP006850">
    <property type="protein sequence ID" value="AHH18404.1"/>
    <property type="molecule type" value="Genomic_DNA"/>
</dbReference>
<dbReference type="eggNOG" id="COG1545">
    <property type="taxonomic scope" value="Bacteria"/>
</dbReference>
<dbReference type="InterPro" id="IPR052513">
    <property type="entry name" value="Thioester_dehydratase-like"/>
</dbReference>
<proteinExistence type="predicted"/>
<keyword evidence="5" id="KW-1185">Reference proteome</keyword>
<evidence type="ECO:0000313" key="4">
    <source>
        <dbReference type="EMBL" id="AHH18404.1"/>
    </source>
</evidence>
<reference evidence="4 5" key="1">
    <citation type="journal article" date="2014" name="Appl. Environ. Microbiol.">
        <title>Insights into the Microbial Degradation of Rubber and Gutta-Percha by Analysis of the Complete Genome of Nocardia nova SH22a.</title>
        <authorList>
            <person name="Luo Q."/>
            <person name="Hiessl S."/>
            <person name="Poehlein A."/>
            <person name="Daniel R."/>
            <person name="Steinbuchel A."/>
        </authorList>
    </citation>
    <scope>NUCLEOTIDE SEQUENCE [LARGE SCALE GENOMIC DNA]</scope>
    <source>
        <strain evidence="4">SH22a</strain>
    </source>
</reference>
<gene>
    <name evidence="4" type="ORF">NONO_c36170</name>
</gene>
<dbReference type="KEGG" id="nno:NONO_c36170"/>
<dbReference type="Proteomes" id="UP000019150">
    <property type="component" value="Chromosome"/>
</dbReference>
<dbReference type="RefSeq" id="WP_148306879.1">
    <property type="nucleotide sequence ID" value="NZ_CP006850.1"/>
</dbReference>
<name>W5TGY5_9NOCA</name>
<evidence type="ECO:0000256" key="1">
    <source>
        <dbReference type="SAM" id="MobiDB-lite"/>
    </source>
</evidence>
<dbReference type="Pfam" id="PF01796">
    <property type="entry name" value="OB_ChsH2_C"/>
    <property type="match status" value="1"/>
</dbReference>
<dbReference type="OrthoDB" id="4560079at2"/>
<evidence type="ECO:0000259" key="3">
    <source>
        <dbReference type="Pfam" id="PF12172"/>
    </source>
</evidence>
<dbReference type="Pfam" id="PF12172">
    <property type="entry name" value="zf-ChsH2"/>
    <property type="match status" value="1"/>
</dbReference>
<protein>
    <recommendedName>
        <fullName evidence="6">DUF35 domain-containing protein</fullName>
    </recommendedName>
</protein>
<dbReference type="SUPFAM" id="SSF50249">
    <property type="entry name" value="Nucleic acid-binding proteins"/>
    <property type="match status" value="1"/>
</dbReference>
<feature type="region of interest" description="Disordered" evidence="1">
    <location>
        <begin position="1"/>
        <end position="21"/>
    </location>
</feature>
<feature type="domain" description="ChsH2 rubredoxin-like zinc ribbon" evidence="3">
    <location>
        <begin position="30"/>
        <end position="65"/>
    </location>
</feature>
<dbReference type="PANTHER" id="PTHR34075:SF5">
    <property type="entry name" value="BLR3430 PROTEIN"/>
    <property type="match status" value="1"/>
</dbReference>
<evidence type="ECO:0000313" key="5">
    <source>
        <dbReference type="Proteomes" id="UP000019150"/>
    </source>
</evidence>
<dbReference type="Gene3D" id="6.10.30.10">
    <property type="match status" value="1"/>
</dbReference>
<dbReference type="PATRIC" id="fig|1415166.3.peg.3711"/>
<dbReference type="InterPro" id="IPR022002">
    <property type="entry name" value="ChsH2_Znr"/>
</dbReference>
<evidence type="ECO:0008006" key="6">
    <source>
        <dbReference type="Google" id="ProtNLM"/>
    </source>
</evidence>
<sequence length="150" mass="16465">MTQLNVAADDTESVPPKPIPVPDPLSQPFWNGAAQGRLVIQNCAGCRRYSHPPVSLCPGCGSEEFRYEAVSGRGRIYSFTITRDARNAAFALIQPYVVAWVELEEQSGLRLICNLPAEDLTRVDIGSEVEVFFEPVSGGQALPQFRLRGD</sequence>
<evidence type="ECO:0000259" key="2">
    <source>
        <dbReference type="Pfam" id="PF01796"/>
    </source>
</evidence>
<dbReference type="STRING" id="1415166.NONO_c36170"/>
<dbReference type="PANTHER" id="PTHR34075">
    <property type="entry name" value="BLR3430 PROTEIN"/>
    <property type="match status" value="1"/>
</dbReference>
<accession>W5TGY5</accession>
<dbReference type="InterPro" id="IPR002878">
    <property type="entry name" value="ChsH2_C"/>
</dbReference>
<feature type="domain" description="ChsH2 C-terminal OB-fold" evidence="2">
    <location>
        <begin position="68"/>
        <end position="133"/>
    </location>
</feature>
<dbReference type="HOGENOM" id="CLU_119412_1_2_11"/>